<keyword evidence="6" id="KW-0540">Nuclease</keyword>
<organism evidence="6 7">
    <name type="scientific">Fructobacillus cardui</name>
    <dbReference type="NCBI Taxonomy" id="2893170"/>
    <lineage>
        <taxon>Bacteria</taxon>
        <taxon>Bacillati</taxon>
        <taxon>Bacillota</taxon>
        <taxon>Bacilli</taxon>
        <taxon>Lactobacillales</taxon>
        <taxon>Lactobacillaceae</taxon>
        <taxon>Fructobacillus</taxon>
    </lineage>
</organism>
<evidence type="ECO:0000313" key="6">
    <source>
        <dbReference type="EMBL" id="CAK1244057.1"/>
    </source>
</evidence>
<sequence length="385" mass="44866">MNKNVPEIRFQGFHDDWEQRKLGDFLKIFDRKSTIDNEYTVLSSTNSGMEYRQGRVSSNSNKGYKIIEIGDLVLSPQNLWLGNININNLSVGLVSPSYKTFKFINVNPGFIRPQLKLERMLWNYKSVSTQGASVVRRNLELDGFYKIKLLVPKHNEQNQLEKLFATIDNLITLHQRKLNLLQEQKKSLLQKMFPKKDEKIPEIRFNGFTDDWEQRKFDSLVKRVAKTSEENLPSVEYDDVISGYGKLNKNVALKGNNRKGILFQEDDILFGKLRPYLKNWLIADFKGIAIGDWWVFRSNINSQFTYTLIQTKQYETISNLSTGTKMPRSDWKIVANSEFRVPINNVEQTKVGTLFKKLDNLITLHQRKLDALQEQKKGLLQKMFV</sequence>
<keyword evidence="2" id="KW-0680">Restriction system</keyword>
<gene>
    <name evidence="6" type="ORF">R82641_BJNNKPBH_00901</name>
</gene>
<dbReference type="EMBL" id="CAUZLY010000007">
    <property type="protein sequence ID" value="CAK1244057.1"/>
    <property type="molecule type" value="Genomic_DNA"/>
</dbReference>
<evidence type="ECO:0000256" key="3">
    <source>
        <dbReference type="ARBA" id="ARBA00023125"/>
    </source>
</evidence>
<keyword evidence="4" id="KW-0175">Coiled coil</keyword>
<evidence type="ECO:0000259" key="5">
    <source>
        <dbReference type="Pfam" id="PF01420"/>
    </source>
</evidence>
<feature type="coiled-coil region" evidence="4">
    <location>
        <begin position="355"/>
        <end position="382"/>
    </location>
</feature>
<feature type="domain" description="Type I restriction modification DNA specificity" evidence="5">
    <location>
        <begin position="210"/>
        <end position="373"/>
    </location>
</feature>
<dbReference type="PANTHER" id="PTHR30408">
    <property type="entry name" value="TYPE-1 RESTRICTION ENZYME ECOKI SPECIFICITY PROTEIN"/>
    <property type="match status" value="1"/>
</dbReference>
<dbReference type="Pfam" id="PF01420">
    <property type="entry name" value="Methylase_S"/>
    <property type="match status" value="1"/>
</dbReference>
<keyword evidence="3" id="KW-0238">DNA-binding</keyword>
<dbReference type="InterPro" id="IPR052021">
    <property type="entry name" value="Type-I_RS_S_subunit"/>
</dbReference>
<dbReference type="InterPro" id="IPR044946">
    <property type="entry name" value="Restrct_endonuc_typeI_TRD_sf"/>
</dbReference>
<dbReference type="GO" id="GO:0009035">
    <property type="term" value="F:type I site-specific deoxyribonuclease activity"/>
    <property type="evidence" value="ECO:0007669"/>
    <property type="project" value="UniProtKB-EC"/>
</dbReference>
<dbReference type="PANTHER" id="PTHR30408:SF12">
    <property type="entry name" value="TYPE I RESTRICTION ENZYME MJAVIII SPECIFICITY SUBUNIT"/>
    <property type="match status" value="1"/>
</dbReference>
<evidence type="ECO:0000256" key="4">
    <source>
        <dbReference type="SAM" id="Coils"/>
    </source>
</evidence>
<accession>A0ABM9MVY5</accession>
<keyword evidence="6" id="KW-0378">Hydrolase</keyword>
<dbReference type="Proteomes" id="UP001314200">
    <property type="component" value="Unassembled WGS sequence"/>
</dbReference>
<comment type="similarity">
    <text evidence="1">Belongs to the type-I restriction system S methylase family.</text>
</comment>
<dbReference type="InterPro" id="IPR000055">
    <property type="entry name" value="Restrct_endonuc_typeI_TRD"/>
</dbReference>
<dbReference type="RefSeq" id="WP_338348026.1">
    <property type="nucleotide sequence ID" value="NZ_CAUZLY010000007.1"/>
</dbReference>
<name>A0ABM9MVY5_9LACO</name>
<reference evidence="6 7" key="1">
    <citation type="submission" date="2023-10" db="EMBL/GenBank/DDBJ databases">
        <authorList>
            <person name="Botero Cardona J."/>
        </authorList>
    </citation>
    <scope>NUCLEOTIDE SEQUENCE [LARGE SCALE GENOMIC DNA]</scope>
    <source>
        <strain evidence="6 7">R-82641</strain>
    </source>
</reference>
<dbReference type="SUPFAM" id="SSF116734">
    <property type="entry name" value="DNA methylase specificity domain"/>
    <property type="match status" value="2"/>
</dbReference>
<evidence type="ECO:0000256" key="2">
    <source>
        <dbReference type="ARBA" id="ARBA00022747"/>
    </source>
</evidence>
<keyword evidence="7" id="KW-1185">Reference proteome</keyword>
<dbReference type="EC" id="3.1.21.3" evidence="6"/>
<protein>
    <submittedName>
        <fullName evidence="6">Restriction endonuclease S subunit (HsdS)</fullName>
        <ecNumber evidence="6">3.1.21.3</ecNumber>
    </submittedName>
</protein>
<keyword evidence="6" id="KW-0255">Endonuclease</keyword>
<dbReference type="Gene3D" id="3.90.220.20">
    <property type="entry name" value="DNA methylase specificity domains"/>
    <property type="match status" value="2"/>
</dbReference>
<evidence type="ECO:0000313" key="7">
    <source>
        <dbReference type="Proteomes" id="UP001314200"/>
    </source>
</evidence>
<evidence type="ECO:0000256" key="1">
    <source>
        <dbReference type="ARBA" id="ARBA00010923"/>
    </source>
</evidence>
<comment type="caution">
    <text evidence="6">The sequence shown here is derived from an EMBL/GenBank/DDBJ whole genome shotgun (WGS) entry which is preliminary data.</text>
</comment>
<proteinExistence type="inferred from homology"/>